<dbReference type="AlphaFoldDB" id="A0A7G1HT35"/>
<dbReference type="GO" id="GO:0015035">
    <property type="term" value="F:protein-disulfide reductase activity"/>
    <property type="evidence" value="ECO:0007669"/>
    <property type="project" value="TreeGrafter"/>
</dbReference>
<dbReference type="RefSeq" id="WP_200755671.1">
    <property type="nucleotide sequence ID" value="NZ_AP023322.1"/>
</dbReference>
<dbReference type="GO" id="GO:0045454">
    <property type="term" value="P:cell redox homeostasis"/>
    <property type="evidence" value="ECO:0007669"/>
    <property type="project" value="TreeGrafter"/>
</dbReference>
<sequence length="148" mass="16893">MKKSKFVFVLILIVCMCMPAIAQKGKNSLVKQMTTNQFKAQIWNYSSDKEWKYLGNKPAIIDLYADWCPPCRKLAPILAEIAQEYAGKIDVFKINVDNEPELAQLFNASSIPLMVFIPKDEKPTLVKGLRPKDQIEKIINSVLFNTKK</sequence>
<dbReference type="InterPro" id="IPR036249">
    <property type="entry name" value="Thioredoxin-like_sf"/>
</dbReference>
<reference evidence="8" key="1">
    <citation type="submission" date="2020-07" db="EMBL/GenBank/DDBJ databases">
        <title>Complete genome sequencing of Coprobacter sp. strain 2CBH44.</title>
        <authorList>
            <person name="Sakamoto M."/>
            <person name="Murakami T."/>
            <person name="Mori H."/>
        </authorList>
    </citation>
    <scope>NUCLEOTIDE SEQUENCE [LARGE SCALE GENOMIC DNA]</scope>
    <source>
        <strain evidence="8">2CBH44</strain>
    </source>
</reference>
<evidence type="ECO:0000313" key="7">
    <source>
        <dbReference type="EMBL" id="BCI62670.1"/>
    </source>
</evidence>
<keyword evidence="3" id="KW-1015">Disulfide bond</keyword>
<dbReference type="Gene3D" id="3.40.30.10">
    <property type="entry name" value="Glutaredoxin"/>
    <property type="match status" value="1"/>
</dbReference>
<evidence type="ECO:0000256" key="1">
    <source>
        <dbReference type="ARBA" id="ARBA00022448"/>
    </source>
</evidence>
<feature type="chain" id="PRO_5028887245" evidence="5">
    <location>
        <begin position="23"/>
        <end position="148"/>
    </location>
</feature>
<dbReference type="PROSITE" id="PS51352">
    <property type="entry name" value="THIOREDOXIN_2"/>
    <property type="match status" value="1"/>
</dbReference>
<keyword evidence="8" id="KW-1185">Reference proteome</keyword>
<dbReference type="InterPro" id="IPR013766">
    <property type="entry name" value="Thioredoxin_domain"/>
</dbReference>
<evidence type="ECO:0000256" key="3">
    <source>
        <dbReference type="ARBA" id="ARBA00023157"/>
    </source>
</evidence>
<dbReference type="PROSITE" id="PS00194">
    <property type="entry name" value="THIOREDOXIN_1"/>
    <property type="match status" value="1"/>
</dbReference>
<dbReference type="EMBL" id="AP023322">
    <property type="protein sequence ID" value="BCI62670.1"/>
    <property type="molecule type" value="Genomic_DNA"/>
</dbReference>
<dbReference type="Proteomes" id="UP000594042">
    <property type="component" value="Chromosome"/>
</dbReference>
<dbReference type="Pfam" id="PF00085">
    <property type="entry name" value="Thioredoxin"/>
    <property type="match status" value="1"/>
</dbReference>
<feature type="signal peptide" evidence="5">
    <location>
        <begin position="1"/>
        <end position="22"/>
    </location>
</feature>
<gene>
    <name evidence="7" type="ORF">Cop2CBH44_10230</name>
</gene>
<accession>A0A7G1HT35</accession>
<dbReference type="KEGG" id="copr:Cop2CBH44_10230"/>
<dbReference type="CDD" id="cd02947">
    <property type="entry name" value="TRX_family"/>
    <property type="match status" value="1"/>
</dbReference>
<dbReference type="PANTHER" id="PTHR45663">
    <property type="entry name" value="GEO12009P1"/>
    <property type="match status" value="1"/>
</dbReference>
<evidence type="ECO:0000256" key="2">
    <source>
        <dbReference type="ARBA" id="ARBA00022982"/>
    </source>
</evidence>
<dbReference type="InterPro" id="IPR017937">
    <property type="entry name" value="Thioredoxin_CS"/>
</dbReference>
<name>A0A7G1HT35_9BACT</name>
<evidence type="ECO:0000256" key="4">
    <source>
        <dbReference type="ARBA" id="ARBA00023284"/>
    </source>
</evidence>
<dbReference type="SUPFAM" id="SSF52833">
    <property type="entry name" value="Thioredoxin-like"/>
    <property type="match status" value="1"/>
</dbReference>
<keyword evidence="4" id="KW-0676">Redox-active center</keyword>
<keyword evidence="2" id="KW-0249">Electron transport</keyword>
<evidence type="ECO:0000256" key="5">
    <source>
        <dbReference type="SAM" id="SignalP"/>
    </source>
</evidence>
<proteinExistence type="predicted"/>
<evidence type="ECO:0000313" key="8">
    <source>
        <dbReference type="Proteomes" id="UP000594042"/>
    </source>
</evidence>
<dbReference type="GO" id="GO:0005829">
    <property type="term" value="C:cytosol"/>
    <property type="evidence" value="ECO:0007669"/>
    <property type="project" value="TreeGrafter"/>
</dbReference>
<keyword evidence="1" id="KW-0813">Transport</keyword>
<organism evidence="7 8">
    <name type="scientific">Coprobacter secundus subsp. similis</name>
    <dbReference type="NCBI Taxonomy" id="2751153"/>
    <lineage>
        <taxon>Bacteria</taxon>
        <taxon>Pseudomonadati</taxon>
        <taxon>Bacteroidota</taxon>
        <taxon>Bacteroidia</taxon>
        <taxon>Bacteroidales</taxon>
        <taxon>Barnesiellaceae</taxon>
        <taxon>Coprobacter</taxon>
    </lineage>
</organism>
<keyword evidence="5" id="KW-0732">Signal</keyword>
<evidence type="ECO:0000259" key="6">
    <source>
        <dbReference type="PROSITE" id="PS51352"/>
    </source>
</evidence>
<dbReference type="PANTHER" id="PTHR45663:SF11">
    <property type="entry name" value="GEO12009P1"/>
    <property type="match status" value="1"/>
</dbReference>
<protein>
    <submittedName>
        <fullName evidence="7">Thiol reductase thioredoxin</fullName>
    </submittedName>
</protein>
<feature type="domain" description="Thioredoxin" evidence="6">
    <location>
        <begin position="22"/>
        <end position="144"/>
    </location>
</feature>